<organism evidence="5 6">
    <name type="scientific">Loxodonta africana</name>
    <name type="common">African elephant</name>
    <dbReference type="NCBI Taxonomy" id="9785"/>
    <lineage>
        <taxon>Eukaryota</taxon>
        <taxon>Metazoa</taxon>
        <taxon>Chordata</taxon>
        <taxon>Craniata</taxon>
        <taxon>Vertebrata</taxon>
        <taxon>Euteleostomi</taxon>
        <taxon>Mammalia</taxon>
        <taxon>Eutheria</taxon>
        <taxon>Afrotheria</taxon>
        <taxon>Proboscidea</taxon>
        <taxon>Elephantidae</taxon>
        <taxon>Loxodonta</taxon>
    </lineage>
</organism>
<dbReference type="AlphaFoldDB" id="G3TXD8"/>
<evidence type="ECO:0000313" key="5">
    <source>
        <dbReference type="Ensembl" id="ENSLAFP00000020246.1"/>
    </source>
</evidence>
<keyword evidence="4" id="KW-0443">Lipid metabolism</keyword>
<sequence>FDNCSSDDKLEQQHSLFTHYKDPCRLGPGEESRGPSVSLWAKDSNGLYFRAANTVTCVNRVLESEEGRKEYLAFPTSKSSGAGQKGRKDLLKGNGRRIDYILHGEEGLGPDWKAEVEEFSFITQLSGLTDHLPVAMRLMVSTGEEEA</sequence>
<dbReference type="PANTHER" id="PTHR16320">
    <property type="entry name" value="SPHINGOMYELINASE FAMILY MEMBER"/>
    <property type="match status" value="1"/>
</dbReference>
<reference evidence="5" key="3">
    <citation type="submission" date="2025-09" db="UniProtKB">
        <authorList>
            <consortium name="Ensembl"/>
        </authorList>
    </citation>
    <scope>IDENTIFICATION</scope>
    <source>
        <strain evidence="5">Isolate ISIS603380</strain>
    </source>
</reference>
<protein>
    <recommendedName>
        <fullName evidence="3">sphingomyelin phosphodiesterase</fullName>
        <ecNumber evidence="3">3.1.4.12</ecNumber>
    </recommendedName>
</protein>
<dbReference type="GO" id="GO:0006684">
    <property type="term" value="P:sphingomyelin metabolic process"/>
    <property type="evidence" value="ECO:0007669"/>
    <property type="project" value="TreeGrafter"/>
</dbReference>
<keyword evidence="4" id="KW-0746">Sphingolipid metabolism</keyword>
<evidence type="ECO:0000313" key="6">
    <source>
        <dbReference type="Proteomes" id="UP000007646"/>
    </source>
</evidence>
<dbReference type="SUPFAM" id="SSF56219">
    <property type="entry name" value="DNase I-like"/>
    <property type="match status" value="1"/>
</dbReference>
<dbReference type="Proteomes" id="UP000007646">
    <property type="component" value="Unassembled WGS sequence"/>
</dbReference>
<reference evidence="5 6" key="1">
    <citation type="submission" date="2009-06" db="EMBL/GenBank/DDBJ databases">
        <title>The Genome Sequence of Loxodonta africana (African elephant).</title>
        <authorList>
            <person name="Di Palma F."/>
            <person name="Heiman D."/>
            <person name="Young S."/>
            <person name="Johnson J."/>
            <person name="Lander E.S."/>
            <person name="Lindblad-Toh K."/>
        </authorList>
    </citation>
    <scope>NUCLEOTIDE SEQUENCE [LARGE SCALE GENOMIC DNA]</scope>
    <source>
        <strain evidence="5 6">Isolate ISIS603380</strain>
    </source>
</reference>
<dbReference type="InParanoid" id="G3TXD8"/>
<evidence type="ECO:0000256" key="1">
    <source>
        <dbReference type="ARBA" id="ARBA00004760"/>
    </source>
</evidence>
<dbReference type="GO" id="GO:0004767">
    <property type="term" value="F:sphingomyelin phosphodiesterase activity"/>
    <property type="evidence" value="ECO:0007669"/>
    <property type="project" value="UniProtKB-EC"/>
</dbReference>
<dbReference type="GO" id="GO:0016020">
    <property type="term" value="C:membrane"/>
    <property type="evidence" value="ECO:0007669"/>
    <property type="project" value="GOC"/>
</dbReference>
<dbReference type="GO" id="GO:0005737">
    <property type="term" value="C:cytoplasm"/>
    <property type="evidence" value="ECO:0007669"/>
    <property type="project" value="TreeGrafter"/>
</dbReference>
<name>G3TXD8_LOXAF</name>
<comment type="pathway">
    <text evidence="1">Lipid metabolism; sphingolipid metabolism.</text>
</comment>
<evidence type="ECO:0000256" key="2">
    <source>
        <dbReference type="ARBA" id="ARBA00004991"/>
    </source>
</evidence>
<evidence type="ECO:0000256" key="4">
    <source>
        <dbReference type="ARBA" id="ARBA00022919"/>
    </source>
</evidence>
<dbReference type="STRING" id="9785.ENSLAFP00000020246"/>
<reference evidence="5" key="2">
    <citation type="submission" date="2025-08" db="UniProtKB">
        <authorList>
            <consortium name="Ensembl"/>
        </authorList>
    </citation>
    <scope>IDENTIFICATION</scope>
    <source>
        <strain evidence="5">Isolate ISIS603380</strain>
    </source>
</reference>
<dbReference type="InterPro" id="IPR036691">
    <property type="entry name" value="Endo/exonu/phosph_ase_sf"/>
</dbReference>
<dbReference type="eggNOG" id="ENOG502QVS2">
    <property type="taxonomic scope" value="Eukaryota"/>
</dbReference>
<dbReference type="GeneTree" id="ENSGT00400000022168"/>
<dbReference type="Ensembl" id="ENSLAFT00000029795.1">
    <property type="protein sequence ID" value="ENSLAFP00000020246.1"/>
    <property type="gene ID" value="ENSLAFG00000031425.1"/>
</dbReference>
<dbReference type="InterPro" id="IPR038772">
    <property type="entry name" value="Sph/SMPD2-like"/>
</dbReference>
<accession>G3TXD8</accession>
<dbReference type="EC" id="3.1.4.12" evidence="3"/>
<evidence type="ECO:0000256" key="3">
    <source>
        <dbReference type="ARBA" id="ARBA00012369"/>
    </source>
</evidence>
<dbReference type="PANTHER" id="PTHR16320:SF8">
    <property type="entry name" value="SPHINGOMYELIN PHOSPHODIESTERASE 3"/>
    <property type="match status" value="1"/>
</dbReference>
<keyword evidence="6" id="KW-1185">Reference proteome</keyword>
<proteinExistence type="predicted"/>
<dbReference type="HOGENOM" id="CLU_1829703_0_0_1"/>
<comment type="pathway">
    <text evidence="2">Sphingolipid metabolism.</text>
</comment>